<keyword evidence="1" id="KW-0732">Signal</keyword>
<dbReference type="AlphaFoldDB" id="A0A069SBT9"/>
<evidence type="ECO:0000313" key="3">
    <source>
        <dbReference type="Proteomes" id="UP000027661"/>
    </source>
</evidence>
<organism evidence="2 3">
    <name type="scientific">Phocaeicola vulgatus str. 3975 RP4</name>
    <dbReference type="NCBI Taxonomy" id="1339352"/>
    <lineage>
        <taxon>Bacteria</taxon>
        <taxon>Pseudomonadati</taxon>
        <taxon>Bacteroidota</taxon>
        <taxon>Bacteroidia</taxon>
        <taxon>Bacteroidales</taxon>
        <taxon>Bacteroidaceae</taxon>
        <taxon>Phocaeicola</taxon>
    </lineage>
</organism>
<dbReference type="EMBL" id="JNHM01000079">
    <property type="protein sequence ID" value="KDS48977.1"/>
    <property type="molecule type" value="Genomic_DNA"/>
</dbReference>
<dbReference type="PATRIC" id="fig|1339352.3.peg.3085"/>
<evidence type="ECO:0000256" key="1">
    <source>
        <dbReference type="SAM" id="SignalP"/>
    </source>
</evidence>
<dbReference type="PROSITE" id="PS51257">
    <property type="entry name" value="PROKAR_LIPOPROTEIN"/>
    <property type="match status" value="1"/>
</dbReference>
<feature type="signal peptide" evidence="1">
    <location>
        <begin position="1"/>
        <end position="22"/>
    </location>
</feature>
<dbReference type="RefSeq" id="WP_005840169.1">
    <property type="nucleotide sequence ID" value="NZ_JNHM01000079.1"/>
</dbReference>
<reference evidence="2 3" key="1">
    <citation type="submission" date="2014-04" db="EMBL/GenBank/DDBJ databases">
        <authorList>
            <person name="Sears C."/>
            <person name="Carroll K."/>
            <person name="Sack B.R."/>
            <person name="Qadri F."/>
            <person name="Myers L.L."/>
            <person name="Chung G.-T."/>
            <person name="Escheverria P."/>
            <person name="Fraser C.M."/>
            <person name="Sadzewicz L."/>
            <person name="Shefchek K.A."/>
            <person name="Tallon L."/>
            <person name="Das S.P."/>
            <person name="Daugherty S."/>
            <person name="Mongodin E.F."/>
        </authorList>
    </citation>
    <scope>NUCLEOTIDE SEQUENCE [LARGE SCALE GENOMIC DNA]</scope>
    <source>
        <strain evidence="2 3">3975 RP4</strain>
    </source>
</reference>
<protein>
    <recommendedName>
        <fullName evidence="4">DUF4595 domain-containing protein</fullName>
    </recommendedName>
</protein>
<proteinExistence type="predicted"/>
<comment type="caution">
    <text evidence="2">The sequence shown here is derived from an EMBL/GenBank/DDBJ whole genome shotgun (WGS) entry which is preliminary data.</text>
</comment>
<evidence type="ECO:0008006" key="4">
    <source>
        <dbReference type="Google" id="ProtNLM"/>
    </source>
</evidence>
<dbReference type="GeneID" id="5301378"/>
<evidence type="ECO:0000313" key="2">
    <source>
        <dbReference type="EMBL" id="KDS48977.1"/>
    </source>
</evidence>
<dbReference type="DNASU" id="5301378"/>
<accession>A0A069SBT9</accession>
<name>A0A069SBT9_PHOVU</name>
<feature type="chain" id="PRO_5001666332" description="DUF4595 domain-containing protein" evidence="1">
    <location>
        <begin position="23"/>
        <end position="263"/>
    </location>
</feature>
<dbReference type="Proteomes" id="UP000027661">
    <property type="component" value="Unassembled WGS sequence"/>
</dbReference>
<sequence>MNKLRPTIKLALFISVASLFFAACSDDDDKSIPVPEPSRMITGIKVHKISDVITYQGMISLTYDNNKRLTRIYSSSPLAAVNYTYKENSEVSYTYSTENSPLVEISTSLENGRSYVCKFSNRENPVTYSYDNEGYLKSCNNNGTVLEYNWESGNLSSITTTPRGTYNSDYRVSNIANDYSLDLNTLAQWIDDRENYTTVMNTFGQMAEILGKRSANILEDTYYIYDYSFRQDGRLKDMTLMGGSENIGYSFRFSYADDTEVSE</sequence>
<gene>
    <name evidence="2" type="ORF">M099_3245</name>
</gene>